<dbReference type="Proteomes" id="UP000054007">
    <property type="component" value="Unassembled WGS sequence"/>
</dbReference>
<feature type="compositionally biased region" description="Basic and acidic residues" evidence="1">
    <location>
        <begin position="30"/>
        <end position="81"/>
    </location>
</feature>
<dbReference type="EMBL" id="KN881576">
    <property type="protein sequence ID" value="KIY60528.1"/>
    <property type="molecule type" value="Genomic_DNA"/>
</dbReference>
<feature type="region of interest" description="Disordered" evidence="1">
    <location>
        <begin position="1"/>
        <end position="81"/>
    </location>
</feature>
<reference evidence="2 3" key="1">
    <citation type="journal article" date="2015" name="Fungal Genet. Biol.">
        <title>Evolution of novel wood decay mechanisms in Agaricales revealed by the genome sequences of Fistulina hepatica and Cylindrobasidium torrendii.</title>
        <authorList>
            <person name="Floudas D."/>
            <person name="Held B.W."/>
            <person name="Riley R."/>
            <person name="Nagy L.G."/>
            <person name="Koehler G."/>
            <person name="Ransdell A.S."/>
            <person name="Younus H."/>
            <person name="Chow J."/>
            <person name="Chiniquy J."/>
            <person name="Lipzen A."/>
            <person name="Tritt A."/>
            <person name="Sun H."/>
            <person name="Haridas S."/>
            <person name="LaButti K."/>
            <person name="Ohm R.A."/>
            <person name="Kues U."/>
            <person name="Blanchette R.A."/>
            <person name="Grigoriev I.V."/>
            <person name="Minto R.E."/>
            <person name="Hibbett D.S."/>
        </authorList>
    </citation>
    <scope>NUCLEOTIDE SEQUENCE [LARGE SCALE GENOMIC DNA]</scope>
    <source>
        <strain evidence="2 3">FP15055 ss-10</strain>
    </source>
</reference>
<protein>
    <recommendedName>
        <fullName evidence="4">Zn(2)-C6 fungal-type domain-containing protein</fullName>
    </recommendedName>
</protein>
<accession>A0A0D7AQ88</accession>
<dbReference type="AlphaFoldDB" id="A0A0D7AQ88"/>
<evidence type="ECO:0000256" key="1">
    <source>
        <dbReference type="SAM" id="MobiDB-lite"/>
    </source>
</evidence>
<name>A0A0D7AQ88_9AGAR</name>
<feature type="region of interest" description="Disordered" evidence="1">
    <location>
        <begin position="188"/>
        <end position="236"/>
    </location>
</feature>
<evidence type="ECO:0000313" key="2">
    <source>
        <dbReference type="EMBL" id="KIY60528.1"/>
    </source>
</evidence>
<gene>
    <name evidence="2" type="ORF">CYLTODRAFT_460748</name>
</gene>
<evidence type="ECO:0008006" key="4">
    <source>
        <dbReference type="Google" id="ProtNLM"/>
    </source>
</evidence>
<sequence>MGPPTTPSTTSKRMRSPSVESIPAPKKNRRTESRTKDPAQSDRAKKGALERLKRNRERKQDEDRRRKEVEQAARVGDEQDPPCERCAARGYECYRKPGLKCSRCRIDRRGCSFRPKTDSGPKVSEEVELDSALQCQNDIRDAVRVGVFMLGVYTQAYDDDEFFRDWIQDFRQLFVRWSARDDPRWQQYHGLGVPGPSGTSHRNSRDSEMDVDDDKSQSDEEEEEAVKDRGRSRRKD</sequence>
<proteinExistence type="predicted"/>
<feature type="compositionally biased region" description="Basic and acidic residues" evidence="1">
    <location>
        <begin position="203"/>
        <end position="218"/>
    </location>
</feature>
<keyword evidence="3" id="KW-1185">Reference proteome</keyword>
<evidence type="ECO:0000313" key="3">
    <source>
        <dbReference type="Proteomes" id="UP000054007"/>
    </source>
</evidence>
<organism evidence="2 3">
    <name type="scientific">Cylindrobasidium torrendii FP15055 ss-10</name>
    <dbReference type="NCBI Taxonomy" id="1314674"/>
    <lineage>
        <taxon>Eukaryota</taxon>
        <taxon>Fungi</taxon>
        <taxon>Dikarya</taxon>
        <taxon>Basidiomycota</taxon>
        <taxon>Agaricomycotina</taxon>
        <taxon>Agaricomycetes</taxon>
        <taxon>Agaricomycetidae</taxon>
        <taxon>Agaricales</taxon>
        <taxon>Marasmiineae</taxon>
        <taxon>Physalacriaceae</taxon>
        <taxon>Cylindrobasidium</taxon>
    </lineage>
</organism>